<reference evidence="1" key="2">
    <citation type="submission" date="2015-03" db="UniProtKB">
        <authorList>
            <consortium name="EnsemblPlants"/>
        </authorList>
    </citation>
    <scope>IDENTIFICATION</scope>
</reference>
<organism evidence="1 2">
    <name type="scientific">Brassica oleracea var. oleracea</name>
    <dbReference type="NCBI Taxonomy" id="109376"/>
    <lineage>
        <taxon>Eukaryota</taxon>
        <taxon>Viridiplantae</taxon>
        <taxon>Streptophyta</taxon>
        <taxon>Embryophyta</taxon>
        <taxon>Tracheophyta</taxon>
        <taxon>Spermatophyta</taxon>
        <taxon>Magnoliopsida</taxon>
        <taxon>eudicotyledons</taxon>
        <taxon>Gunneridae</taxon>
        <taxon>Pentapetalae</taxon>
        <taxon>rosids</taxon>
        <taxon>malvids</taxon>
        <taxon>Brassicales</taxon>
        <taxon>Brassicaceae</taxon>
        <taxon>Brassiceae</taxon>
        <taxon>Brassica</taxon>
    </lineage>
</organism>
<evidence type="ECO:0000313" key="1">
    <source>
        <dbReference type="EnsemblPlants" id="Bo9g111220.1"/>
    </source>
</evidence>
<reference evidence="1 2" key="1">
    <citation type="journal article" date="2014" name="Genome Biol.">
        <title>Transcriptome and methylome profiling reveals relics of genome dominance in the mesopolyploid Brassica oleracea.</title>
        <authorList>
            <person name="Parkin I.A."/>
            <person name="Koh C."/>
            <person name="Tang H."/>
            <person name="Robinson S.J."/>
            <person name="Kagale S."/>
            <person name="Clarke W.E."/>
            <person name="Town C.D."/>
            <person name="Nixon J."/>
            <person name="Krishnakumar V."/>
            <person name="Bidwell S.L."/>
            <person name="Denoeud F."/>
            <person name="Belcram H."/>
            <person name="Links M.G."/>
            <person name="Just J."/>
            <person name="Clarke C."/>
            <person name="Bender T."/>
            <person name="Huebert T."/>
            <person name="Mason A.S."/>
            <person name="Pires J.C."/>
            <person name="Barker G."/>
            <person name="Moore J."/>
            <person name="Walley P.G."/>
            <person name="Manoli S."/>
            <person name="Batley J."/>
            <person name="Edwards D."/>
            <person name="Nelson M.N."/>
            <person name="Wang X."/>
            <person name="Paterson A.H."/>
            <person name="King G."/>
            <person name="Bancroft I."/>
            <person name="Chalhoub B."/>
            <person name="Sharpe A.G."/>
        </authorList>
    </citation>
    <scope>NUCLEOTIDE SEQUENCE</scope>
    <source>
        <strain evidence="1 2">cv. TO1000</strain>
    </source>
</reference>
<dbReference type="Proteomes" id="UP000032141">
    <property type="component" value="Chromosome C9"/>
</dbReference>
<dbReference type="HOGENOM" id="CLU_3127154_0_0_1"/>
<dbReference type="AlphaFoldDB" id="A0A0D3EAN5"/>
<dbReference type="EnsemblPlants" id="Bo9g111220.1">
    <property type="protein sequence ID" value="Bo9g111220.1"/>
    <property type="gene ID" value="Bo9g111220"/>
</dbReference>
<protein>
    <submittedName>
        <fullName evidence="1">Uncharacterized protein</fullName>
    </submittedName>
</protein>
<proteinExistence type="predicted"/>
<name>A0A0D3EAN5_BRAOL</name>
<accession>A0A0D3EAN5</accession>
<sequence length="50" mass="5702">MPTRACPGFSNKRIGTRIPHWICPDQTRIHGSRPCCDLNQHDRDNDSNSP</sequence>
<evidence type="ECO:0000313" key="2">
    <source>
        <dbReference type="Proteomes" id="UP000032141"/>
    </source>
</evidence>
<dbReference type="Gramene" id="Bo9g111220.1">
    <property type="protein sequence ID" value="Bo9g111220.1"/>
    <property type="gene ID" value="Bo9g111220"/>
</dbReference>
<keyword evidence="2" id="KW-1185">Reference proteome</keyword>